<keyword evidence="7" id="KW-1185">Reference proteome</keyword>
<dbReference type="Proteomes" id="UP000249260">
    <property type="component" value="Unassembled WGS sequence"/>
</dbReference>
<feature type="domain" description="HTH araC/xylS-type" evidence="5">
    <location>
        <begin position="658"/>
        <end position="757"/>
    </location>
</feature>
<sequence length="761" mass="88192">MQEGNMRFFQTRLLWKYFASYFCFLMIPLLGLGFFVFNYFTQYVQNDVIENNLNTLTQVRNIVDNQFQEIKDISYQISRDPDLTPYKIKNNENRGLNIKQNLETYKSTNFFVHELYLYMRGDKFIYSPISTYTPERLLNYKYKYKSWTLAEFTQALNSSESPILRPAEDVELYKLNTVEKFITYIVPIPLYDSMPYGTVMFQVKDQMLKELVQGMMKNYDGNSIIMDAKGQIVSSFKDADYLHALEFANLMKAQNGTFSEKMTMDDTEYLISSIKSDRSHWSYISVIPTKSIMAEVSSLKWKTMLGLAIMLLFGSAIIYYISFKQYNPIKRLKEFAEEKWGEKLGSAGNEIEAVRLVVDYLSDNNQTLFSQVQSSKTALKDQYLFKLLKGQIYNIQELNEHGKEVQLSFTRPYFSVVIMGTHSLNQSSKFSKEAFISYIESHLPEGTEGYVKESMDDGSVVLILASDYRESNELKLRMEELSQSIRQHHEIQVTVGIGSQYEEPHLIGKSYMESITAYNYRMILGNNIVIGFDDISGKVNDLDEYPKKDIERLSLALKQDDIDMVSEVIGSIIQYIKASNASIFVARCLCYDVINTILKSLFEMYSNNAFHREKYPDVIALLKFETVEELELQVRRVWQDILQGMKENSDRNSADLKTRIIAYIQKHCCNPDFSVQLLAEHIGVSSSYISRYFKEQTGQSISDHVNHLRIKQAESFLLASEESLQNIVHKVGYYDVSSFIRKFKSLSGVTPGEFRKLNKRS</sequence>
<dbReference type="GO" id="GO:0043565">
    <property type="term" value="F:sequence-specific DNA binding"/>
    <property type="evidence" value="ECO:0007669"/>
    <property type="project" value="InterPro"/>
</dbReference>
<dbReference type="InterPro" id="IPR041522">
    <property type="entry name" value="CdaR_GGDEF"/>
</dbReference>
<dbReference type="GO" id="GO:0003700">
    <property type="term" value="F:DNA-binding transcription factor activity"/>
    <property type="evidence" value="ECO:0007669"/>
    <property type="project" value="InterPro"/>
</dbReference>
<dbReference type="AlphaFoldDB" id="A0A328U8D3"/>
<dbReference type="EMBL" id="QLUW01000001">
    <property type="protein sequence ID" value="RAP77215.1"/>
    <property type="molecule type" value="Genomic_DNA"/>
</dbReference>
<dbReference type="InterPro" id="IPR009057">
    <property type="entry name" value="Homeodomain-like_sf"/>
</dbReference>
<keyword evidence="4" id="KW-0812">Transmembrane</keyword>
<organism evidence="6 7">
    <name type="scientific">Paenibacillus montanisoli</name>
    <dbReference type="NCBI Taxonomy" id="2081970"/>
    <lineage>
        <taxon>Bacteria</taxon>
        <taxon>Bacillati</taxon>
        <taxon>Bacillota</taxon>
        <taxon>Bacilli</taxon>
        <taxon>Bacillales</taxon>
        <taxon>Paenibacillaceae</taxon>
        <taxon>Paenibacillus</taxon>
    </lineage>
</organism>
<dbReference type="Gene3D" id="1.10.10.60">
    <property type="entry name" value="Homeodomain-like"/>
    <property type="match status" value="2"/>
</dbReference>
<dbReference type="Pfam" id="PF12833">
    <property type="entry name" value="HTH_18"/>
    <property type="match status" value="1"/>
</dbReference>
<name>A0A328U8D3_9BACL</name>
<evidence type="ECO:0000313" key="7">
    <source>
        <dbReference type="Proteomes" id="UP000249260"/>
    </source>
</evidence>
<evidence type="ECO:0000256" key="1">
    <source>
        <dbReference type="ARBA" id="ARBA00023015"/>
    </source>
</evidence>
<dbReference type="Pfam" id="PF17853">
    <property type="entry name" value="GGDEF_2"/>
    <property type="match status" value="1"/>
</dbReference>
<dbReference type="SMART" id="SM00342">
    <property type="entry name" value="HTH_ARAC"/>
    <property type="match status" value="1"/>
</dbReference>
<dbReference type="SUPFAM" id="SSF46689">
    <property type="entry name" value="Homeodomain-like"/>
    <property type="match status" value="1"/>
</dbReference>
<evidence type="ECO:0000256" key="3">
    <source>
        <dbReference type="ARBA" id="ARBA00023163"/>
    </source>
</evidence>
<keyword evidence="2" id="KW-0238">DNA-binding</keyword>
<dbReference type="Gene3D" id="3.30.450.20">
    <property type="entry name" value="PAS domain"/>
    <property type="match status" value="1"/>
</dbReference>
<feature type="transmembrane region" description="Helical" evidence="4">
    <location>
        <begin position="21"/>
        <end position="40"/>
    </location>
</feature>
<feature type="transmembrane region" description="Helical" evidence="4">
    <location>
        <begin position="304"/>
        <end position="323"/>
    </location>
</feature>
<dbReference type="InterPro" id="IPR018060">
    <property type="entry name" value="HTH_AraC"/>
</dbReference>
<evidence type="ECO:0000259" key="5">
    <source>
        <dbReference type="PROSITE" id="PS01124"/>
    </source>
</evidence>
<keyword evidence="4" id="KW-1133">Transmembrane helix</keyword>
<keyword evidence="4" id="KW-0472">Membrane</keyword>
<evidence type="ECO:0000313" key="6">
    <source>
        <dbReference type="EMBL" id="RAP77215.1"/>
    </source>
</evidence>
<reference evidence="6 7" key="1">
    <citation type="submission" date="2018-06" db="EMBL/GenBank/DDBJ databases">
        <title>Paenibacillus montanisoli sp. nov., isolated from mountain area soil.</title>
        <authorList>
            <person name="Wu M."/>
        </authorList>
    </citation>
    <scope>NUCLEOTIDE SEQUENCE [LARGE SCALE GENOMIC DNA]</scope>
    <source>
        <strain evidence="6 7">RA17</strain>
    </source>
</reference>
<dbReference type="OrthoDB" id="2647120at2"/>
<gene>
    <name evidence="6" type="ORF">DL346_01565</name>
</gene>
<keyword evidence="1" id="KW-0805">Transcription regulation</keyword>
<accession>A0A328U8D3</accession>
<dbReference type="PANTHER" id="PTHR43280">
    <property type="entry name" value="ARAC-FAMILY TRANSCRIPTIONAL REGULATOR"/>
    <property type="match status" value="1"/>
</dbReference>
<proteinExistence type="predicted"/>
<dbReference type="PANTHER" id="PTHR43280:SF2">
    <property type="entry name" value="HTH-TYPE TRANSCRIPTIONAL REGULATOR EXSA"/>
    <property type="match status" value="1"/>
</dbReference>
<keyword evidence="3" id="KW-0804">Transcription</keyword>
<dbReference type="PROSITE" id="PS01124">
    <property type="entry name" value="HTH_ARAC_FAMILY_2"/>
    <property type="match status" value="1"/>
</dbReference>
<evidence type="ECO:0000256" key="4">
    <source>
        <dbReference type="SAM" id="Phobius"/>
    </source>
</evidence>
<evidence type="ECO:0000256" key="2">
    <source>
        <dbReference type="ARBA" id="ARBA00023125"/>
    </source>
</evidence>
<protein>
    <recommendedName>
        <fullName evidence="5">HTH araC/xylS-type domain-containing protein</fullName>
    </recommendedName>
</protein>
<comment type="caution">
    <text evidence="6">The sequence shown here is derived from an EMBL/GenBank/DDBJ whole genome shotgun (WGS) entry which is preliminary data.</text>
</comment>